<dbReference type="PROSITE" id="PS00022">
    <property type="entry name" value="EGF_1"/>
    <property type="match status" value="1"/>
</dbReference>
<name>A0ABD3WIY1_SINWO</name>
<evidence type="ECO:0000313" key="4">
    <source>
        <dbReference type="Proteomes" id="UP001634394"/>
    </source>
</evidence>
<protein>
    <recommendedName>
        <fullName evidence="1 2">EGF-like domain-containing protein</fullName>
    </recommendedName>
</protein>
<gene>
    <name evidence="3" type="ORF">ACJMK2_037009</name>
</gene>
<evidence type="ECO:0000259" key="2">
    <source>
        <dbReference type="PROSITE" id="PS01186"/>
    </source>
</evidence>
<reference evidence="3 4" key="1">
    <citation type="submission" date="2024-11" db="EMBL/GenBank/DDBJ databases">
        <title>Chromosome-level genome assembly of the freshwater bivalve Anodonta woodiana.</title>
        <authorList>
            <person name="Chen X."/>
        </authorList>
    </citation>
    <scope>NUCLEOTIDE SEQUENCE [LARGE SCALE GENOMIC DNA]</scope>
    <source>
        <strain evidence="3">MN2024</strain>
        <tissue evidence="3">Gills</tissue>
    </source>
</reference>
<evidence type="ECO:0000259" key="1">
    <source>
        <dbReference type="PROSITE" id="PS00022"/>
    </source>
</evidence>
<keyword evidence="4" id="KW-1185">Reference proteome</keyword>
<dbReference type="Gene3D" id="2.60.120.260">
    <property type="entry name" value="Galactose-binding domain-like"/>
    <property type="match status" value="1"/>
</dbReference>
<proteinExistence type="predicted"/>
<dbReference type="PROSITE" id="PS01186">
    <property type="entry name" value="EGF_2"/>
    <property type="match status" value="1"/>
</dbReference>
<dbReference type="Proteomes" id="UP001634394">
    <property type="component" value="Unassembled WGS sequence"/>
</dbReference>
<dbReference type="EMBL" id="JBJQND010000006">
    <property type="protein sequence ID" value="KAL3873932.1"/>
    <property type="molecule type" value="Genomic_DNA"/>
</dbReference>
<sequence>LCGLYNRVTDPRACNIDTYCKVMTKFGHICESGGTCSSPGNCVNCNNGHYIERSSWGYCALCQQIAHCNFAACTVYGNSRCKYCEGEYTEQYGHYAYTRFRDDGLSCQLACSWRSGSRCFPGNCLDTTLSSCLCAPGYSGTDCATIGINPDILKMDMTFEFISNTTTEKEIIEGEDGHISWTSLNIFTEVKANVKAAFKRNFMYTPPDYINTEKTRAGIIRMSLSLYLYRDNMQKEIYLYSSCSPDINEIYSCYLQKSLDEKSSEWRNYLNFDHKDRFKLVVSATNGGKVYYHNRDKYNQLEYYDLVGRTATKTLYLGIDRIAPYHCCTQQPFYVVDVTTNPRVTVKWDGWLDDLSGMDHYDIDIFYLSISTGVHNDESVLKSDPQRIECATCKNITDTQAEIKFLKKGPYAVFIVAFDKAKNHARARRIILFDDEPIINYTHGSRTIVKTAAVETNYTWITRNTSVVEVDWKGRFVSIDTDQGKWLNKVEDIYLDRSYDDYNGERTVSRKDNVRGIVKFTSNYKTVFEKRVTEYGMTTVSDIYLEKTTLPVLLQDGMRLSIQVRAYDIFGSFLEEIVNVTADFSPPVIQNLWLAKGDRLNISVHNMREFSNLMIEWELYDFHSGIHEVSWRLFDNHTSLAHELLHGTSNLPPQGNANTMSECAQKYGSYPRGEKCYCTPFHGCYHKHFQVKPEIVLSGEGGLLQNGSKGLHDGDYYFQVIALNGALHQTVETMKITVDTSPPHQGMVHEGFLGNPEVDYQNIRVIHAYWSNFFDKESGIMFYRYGFGKSCLTKEHFFLDYNGHVQLIETYETKASYQAPEEGTYYITVAAYNRALDSSTPVCSDGVTIDTTSPIIKELKVERMRIRPILVINSADSRVWYISKDRELYSVPNADSTCRDKASSISEQVLKQFPVKRFANGTSESVLHTIACIAGPFRQITGTLTALHNLTMSWKTESGPGGVFDYEVGLSSTNTMFPDRMDFFSTKQHANVVIQDPNLLTGERFYILIRTTSKSSVMNIQVFGPFIVDTTKPTVNGEISVHLRGQYLEASWSGDTFIDEEDSSPLTFQFAIGHDKFGTDVMAYTDIRSGGSCNTTVTPVTCSAVSVDQLHWALHENRNYYITVKAENTAGLVTLMSSDAYLHNTKLPTEGVVVDIDANNTRLFQTVNDIDFQTSTSEMSGQWYGFHHSHLDIVYHVCVGEKEDIATTIRCVDVSNSSSYTFTDLNLQIFKKYYYIVTAITGAGNITQFSDGVTVVKEGMQIWSVNITDGPLCNSSEDMQSIGFSHHSVNTVSSCKGDIDFQLSTNHIEAHWTIPENMTKFISVAHWKLQEKFPLTDYWKNVSEYEYLPTLHELKDSELVLQAGKTYRVAIKLCADQFCYQPIFSDGVTVIPTPPLTGGIEVFYNLSEKKIRVTVEKFRDSDVLEEEDALSVIDYYEWAFTDNSHIDRTLTPWTKVENEHYVNRTSFAFEVALNGNIRFSKCWRISVKGVTFAKLSSTLSTDIKSCDDINNVRPNKVIDAVGEPIASPYGSDAKEQGQVIQLQKNSNWLNVDRDYTPYTNIISAVWPTLRYKEYKWAVIEETMLDPSVFYNTTQEVHFDDPCSHPHALQCGTTDKEYMNAFFDNGVILHGKRYIVCIHAEETELLFEKWTMLLPNISSCSDGITVDLTPPLKNSVWIGQTKDTKYQSSQSDMSISWNSFVDIEEQGFHVHSSGMQKYEVAIGTSPYGVDILTYKAVGLVNHVTFHNLRLQNGHAYYASVKGYDHVDHSSISVSLPVIVDTTPPVKTDKKISISGRHITSVSLVNPCWTGLFYDRESGISKYEWSIGSRPGYDNIMQPTTVYTECGIMSENYNVTMKEGNAYYVSVKAHNGIGLRTVVSSWAFIVDASPPVAGYIEDGSTSTEGDIDFQTNYTQLSAKWRGFLDPHTTIKEYYVSFGTCPMCDDVLQRQSVGIRFDISVPYLRLSQGRMYYCSVTACNTADLCTTVASDGVIIDSTPPVRGRVLDGMEGHDIVYQSSRRFLAATWFGFWDSQSSLSHYVWRAGTTKGADDILQPTNLHLSNMASIPSLSDTSLLPVGKKIYITIRAYNKAGLYIESTSNGFIVDISAPNITKRLELVSRGSIRPNTLVYRSAMKIKWEVVDMESFIDRQYLSIQSHIGGDFNLSSTKINGIARDYTFTGLDLHDGSYYDVTLISCNGAGLCSNCTLSGILIDSSPPKPGTFAILTDHASQPQREPEGWMTWSVFYINLAWLGFTDIHSGIDTYLINVGSTYMGSDLNKKPQEPTKIKHEANTTHYADEGYIQMARIETKSLTLYEKVFISMWAVNKVGLMSPVIHSLFTLVDGGDMELIRRCSSYSCLGHCVCAPNSEKCVDASKQCKDFTNDNQNSLLVIMDIVDFNFPAGARTPTYTFSNTALAAEWKIVKLQNKTPQWYEWSIGYSSNSSPKGVFQETEQFWFDAGQRMHMVASLPHKKHLEEGGKYSFFLRVWYDYETFAVFRSPGLTVESKPPQTTKLLGKSVKEHVKGRTSEIDYIKDTNGFFVEWLDKFVDKNSLEKFQLYISRYPQGHDVHIVDASIDPNITRYDLSEYAFEPDVTYYTNVLAYNYAGLHTTVVSDGFRLDTKPPIVGIVLDGSGPGDVEYQNSSTLLAATWHGFEDLESGLMRYSWCVTSKDNMTGCDVIPLQDVHLNTKVERMTTKFLETGTSLVHKVIAMDVAGHASNISESNGVILDATPPIRKQKLAFEENLVFNPSFEKFDDSTALKDVETHKTCSGNTIQNWFYNPNSCAYIISSNDSLASDGDSFVIIKGSILQDIINISVGTSYRFMFYTSHLPFEGNDIISNEGYIKFGSDYRVFLLYNRPQTSSSDKMNDMFSWHKHTFYFTGHQEESFLEIGNYAGSAGFALDDLHMQAVALAKDGDLGPQGHVTAHTVFLHDWSSIHAEWDFYDPESPIIDYIYAIGNTEGGTQLQDFQSVGTETFAFTSSLHLTHNSKVHITVVATNAAGLRTVSYSDPIFIDLTPPVLHNVNDGTDSDVDYQTSAIIQANWVVSDPESNIQSCQWAIGTNKYGTDIQDFMDVDVQKASSSRDCNDDHIVGLTVYNTIRCKNNAGLTTTHSSDGVRITQSTLPAPGVSIEVLGASKTEYPVQDSFFSDPTSVRLRWTGFQEDSGIVSFLVDLESSDTHLSEIVLGEVDSYVYATFQGLHLTDGVYTVAVTGINEAKTYSEKISTNITLFTQKPVPREYCTESVISYENLSYQCQVLSQPISQSITSVNSHGVSLFVCCVNDIDSGSGITEMTDIDWSVAQSKDPVIREWIKKARDKGKPNRQSVPTRRDHLAIFWTFYKLCLQGVIYRRTRADDHDKLQLVLPKSNREEVMSYLHDVCGD</sequence>
<accession>A0ABD3WIY1</accession>
<feature type="domain" description="EGF-like" evidence="1 2">
    <location>
        <begin position="132"/>
        <end position="143"/>
    </location>
</feature>
<dbReference type="InterPro" id="IPR000742">
    <property type="entry name" value="EGF"/>
</dbReference>
<comment type="caution">
    <text evidence="3">The sequence shown here is derived from an EMBL/GenBank/DDBJ whole genome shotgun (WGS) entry which is preliminary data.</text>
</comment>
<evidence type="ECO:0000313" key="3">
    <source>
        <dbReference type="EMBL" id="KAL3873932.1"/>
    </source>
</evidence>
<feature type="non-terminal residue" evidence="3">
    <location>
        <position position="1"/>
    </location>
</feature>
<dbReference type="PANTHER" id="PTHR16897:SF2">
    <property type="entry name" value="OS03G0226600 PROTEIN"/>
    <property type="match status" value="1"/>
</dbReference>
<dbReference type="PANTHER" id="PTHR16897">
    <property type="entry name" value="OS10G0105400 PROTEIN"/>
    <property type="match status" value="1"/>
</dbReference>
<organism evidence="3 4">
    <name type="scientific">Sinanodonta woodiana</name>
    <name type="common">Chinese pond mussel</name>
    <name type="synonym">Anodonta woodiana</name>
    <dbReference type="NCBI Taxonomy" id="1069815"/>
    <lineage>
        <taxon>Eukaryota</taxon>
        <taxon>Metazoa</taxon>
        <taxon>Spiralia</taxon>
        <taxon>Lophotrochozoa</taxon>
        <taxon>Mollusca</taxon>
        <taxon>Bivalvia</taxon>
        <taxon>Autobranchia</taxon>
        <taxon>Heteroconchia</taxon>
        <taxon>Palaeoheterodonta</taxon>
        <taxon>Unionida</taxon>
        <taxon>Unionoidea</taxon>
        <taxon>Unionidae</taxon>
        <taxon>Unioninae</taxon>
        <taxon>Sinanodonta</taxon>
    </lineage>
</organism>